<dbReference type="AlphaFoldDB" id="A0A840NTM3"/>
<keyword evidence="4" id="KW-1185">Reference proteome</keyword>
<evidence type="ECO:0000256" key="2">
    <source>
        <dbReference type="SAM" id="Phobius"/>
    </source>
</evidence>
<reference evidence="3 4" key="1">
    <citation type="submission" date="2020-08" db="EMBL/GenBank/DDBJ databases">
        <title>Genomic Encyclopedia of Type Strains, Phase IV (KMG-IV): sequencing the most valuable type-strain genomes for metagenomic binning, comparative biology and taxonomic classification.</title>
        <authorList>
            <person name="Goeker M."/>
        </authorList>
    </citation>
    <scope>NUCLEOTIDE SEQUENCE [LARGE SCALE GENOMIC DNA]</scope>
    <source>
        <strain evidence="3 4">DSM 45615</strain>
    </source>
</reference>
<comment type="caution">
    <text evidence="3">The sequence shown here is derived from an EMBL/GenBank/DDBJ whole genome shotgun (WGS) entry which is preliminary data.</text>
</comment>
<feature type="transmembrane region" description="Helical" evidence="2">
    <location>
        <begin position="130"/>
        <end position="163"/>
    </location>
</feature>
<dbReference type="NCBIfam" id="TIGR04222">
    <property type="entry name" value="near_uncomplex"/>
    <property type="match status" value="1"/>
</dbReference>
<organism evidence="3 4">
    <name type="scientific">Thermocatellispora tengchongensis</name>
    <dbReference type="NCBI Taxonomy" id="1073253"/>
    <lineage>
        <taxon>Bacteria</taxon>
        <taxon>Bacillati</taxon>
        <taxon>Actinomycetota</taxon>
        <taxon>Actinomycetes</taxon>
        <taxon>Streptosporangiales</taxon>
        <taxon>Streptosporangiaceae</taxon>
        <taxon>Thermocatellispora</taxon>
    </lineage>
</organism>
<evidence type="ECO:0000256" key="1">
    <source>
        <dbReference type="SAM" id="MobiDB-lite"/>
    </source>
</evidence>
<keyword evidence="2" id="KW-1133">Transmembrane helix</keyword>
<gene>
    <name evidence="3" type="ORF">HNP84_000616</name>
</gene>
<protein>
    <submittedName>
        <fullName evidence="3">Uncharacterized protein (TIGR04222 family)</fullName>
    </submittedName>
</protein>
<keyword evidence="2" id="KW-0812">Transmembrane</keyword>
<dbReference type="EMBL" id="JACHGN010000001">
    <property type="protein sequence ID" value="MBB5130928.1"/>
    <property type="molecule type" value="Genomic_DNA"/>
</dbReference>
<dbReference type="InterPro" id="IPR026467">
    <property type="entry name" value="Ser/Gly_Cys_C_dom"/>
</dbReference>
<keyword evidence="2" id="KW-0472">Membrane</keyword>
<sequence length="290" mass="31093">MMQASYLVAVALAVLVGVLLPPMLCYRGLLAWRASRPRDPELDAYELAWLAAGWRRAVDVAAVGLVAKDVLRRSRSRTYTRVAGTSLSGAHPLEESLAGFAGARPGGSSQRELEQAPELRPVRRAIRRRLVRLGLVHPWVVQGVQAVVPMLFLPVLFLGGYAALEFVTLLWEDGPLPARTGEILLLALASFAGLVVLAPREADRGDLSRAGRAVLRRARSRWPADGAMLEAYALHGEYAGEWREAAGIPQPTPHVERTAPPDRPARSRRDDGDGGGAGGCGDDGCGCGGE</sequence>
<evidence type="ECO:0000313" key="3">
    <source>
        <dbReference type="EMBL" id="MBB5130928.1"/>
    </source>
</evidence>
<name>A0A840NTM3_9ACTN</name>
<feature type="region of interest" description="Disordered" evidence="1">
    <location>
        <begin position="246"/>
        <end position="290"/>
    </location>
</feature>
<feature type="compositionally biased region" description="Gly residues" evidence="1">
    <location>
        <begin position="274"/>
        <end position="290"/>
    </location>
</feature>
<proteinExistence type="predicted"/>
<feature type="transmembrane region" description="Helical" evidence="2">
    <location>
        <begin position="183"/>
        <end position="199"/>
    </location>
</feature>
<accession>A0A840NTM3</accession>
<feature type="compositionally biased region" description="Basic and acidic residues" evidence="1">
    <location>
        <begin position="254"/>
        <end position="272"/>
    </location>
</feature>
<evidence type="ECO:0000313" key="4">
    <source>
        <dbReference type="Proteomes" id="UP000578449"/>
    </source>
</evidence>
<dbReference type="Proteomes" id="UP000578449">
    <property type="component" value="Unassembled WGS sequence"/>
</dbReference>